<name>A0A5B7GTK8_PORTR</name>
<dbReference type="Proteomes" id="UP000324222">
    <property type="component" value="Unassembled WGS sequence"/>
</dbReference>
<protein>
    <submittedName>
        <fullName evidence="1">Uncharacterized protein</fullName>
    </submittedName>
</protein>
<reference evidence="1 2" key="1">
    <citation type="submission" date="2019-05" db="EMBL/GenBank/DDBJ databases">
        <title>Another draft genome of Portunus trituberculatus and its Hox gene families provides insights of decapod evolution.</title>
        <authorList>
            <person name="Jeong J.-H."/>
            <person name="Song I."/>
            <person name="Kim S."/>
            <person name="Choi T."/>
            <person name="Kim D."/>
            <person name="Ryu S."/>
            <person name="Kim W."/>
        </authorList>
    </citation>
    <scope>NUCLEOTIDE SEQUENCE [LARGE SCALE GENOMIC DNA]</scope>
    <source>
        <tissue evidence="1">Muscle</tissue>
    </source>
</reference>
<gene>
    <name evidence="1" type="ORF">E2C01_057670</name>
</gene>
<keyword evidence="2" id="KW-1185">Reference proteome</keyword>
<dbReference type="AlphaFoldDB" id="A0A5B7GTK8"/>
<accession>A0A5B7GTK8</accession>
<evidence type="ECO:0000313" key="2">
    <source>
        <dbReference type="Proteomes" id="UP000324222"/>
    </source>
</evidence>
<organism evidence="1 2">
    <name type="scientific">Portunus trituberculatus</name>
    <name type="common">Swimming crab</name>
    <name type="synonym">Neptunus trituberculatus</name>
    <dbReference type="NCBI Taxonomy" id="210409"/>
    <lineage>
        <taxon>Eukaryota</taxon>
        <taxon>Metazoa</taxon>
        <taxon>Ecdysozoa</taxon>
        <taxon>Arthropoda</taxon>
        <taxon>Crustacea</taxon>
        <taxon>Multicrustacea</taxon>
        <taxon>Malacostraca</taxon>
        <taxon>Eumalacostraca</taxon>
        <taxon>Eucarida</taxon>
        <taxon>Decapoda</taxon>
        <taxon>Pleocyemata</taxon>
        <taxon>Brachyura</taxon>
        <taxon>Eubrachyura</taxon>
        <taxon>Portunoidea</taxon>
        <taxon>Portunidae</taxon>
        <taxon>Portuninae</taxon>
        <taxon>Portunus</taxon>
    </lineage>
</organism>
<comment type="caution">
    <text evidence="1">The sequence shown here is derived from an EMBL/GenBank/DDBJ whole genome shotgun (WGS) entry which is preliminary data.</text>
</comment>
<proteinExistence type="predicted"/>
<evidence type="ECO:0000313" key="1">
    <source>
        <dbReference type="EMBL" id="MPC63571.1"/>
    </source>
</evidence>
<dbReference type="EMBL" id="VSRR010020984">
    <property type="protein sequence ID" value="MPC63571.1"/>
    <property type="molecule type" value="Genomic_DNA"/>
</dbReference>
<sequence length="72" mass="8179">MCQQMGANFRVSYRDLQPRNTSLLQFSLVSELTVCNIIMELPSKSCTLNLVSVSLLHQCVKDLVPYIHNSSY</sequence>